<organism evidence="5 6">
    <name type="scientific">Pseudonocardia aurantiaca</name>
    <dbReference type="NCBI Taxonomy" id="75290"/>
    <lineage>
        <taxon>Bacteria</taxon>
        <taxon>Bacillati</taxon>
        <taxon>Actinomycetota</taxon>
        <taxon>Actinomycetes</taxon>
        <taxon>Pseudonocardiales</taxon>
        <taxon>Pseudonocardiaceae</taxon>
        <taxon>Pseudonocardia</taxon>
    </lineage>
</organism>
<dbReference type="Pfam" id="PF13193">
    <property type="entry name" value="AMP-binding_C"/>
    <property type="match status" value="1"/>
</dbReference>
<dbReference type="InterPro" id="IPR042099">
    <property type="entry name" value="ANL_N_sf"/>
</dbReference>
<protein>
    <submittedName>
        <fullName evidence="5">FadD3 family acyl-CoA ligase</fullName>
    </submittedName>
</protein>
<evidence type="ECO:0000259" key="3">
    <source>
        <dbReference type="Pfam" id="PF00501"/>
    </source>
</evidence>
<dbReference type="GO" id="GO:0016874">
    <property type="term" value="F:ligase activity"/>
    <property type="evidence" value="ECO:0007669"/>
    <property type="project" value="UniProtKB-KW"/>
</dbReference>
<feature type="domain" description="AMP-binding enzyme C-terminal" evidence="4">
    <location>
        <begin position="451"/>
        <end position="527"/>
    </location>
</feature>
<reference evidence="6" key="1">
    <citation type="journal article" date="2019" name="Int. J. Syst. Evol. Microbiol.">
        <title>The Global Catalogue of Microorganisms (GCM) 10K type strain sequencing project: providing services to taxonomists for standard genome sequencing and annotation.</title>
        <authorList>
            <consortium name="The Broad Institute Genomics Platform"/>
            <consortium name="The Broad Institute Genome Sequencing Center for Infectious Disease"/>
            <person name="Wu L."/>
            <person name="Ma J."/>
        </authorList>
    </citation>
    <scope>NUCLEOTIDE SEQUENCE [LARGE SCALE GENOMIC DNA]</scope>
    <source>
        <strain evidence="6">JCM 12165</strain>
    </source>
</reference>
<keyword evidence="6" id="KW-1185">Reference proteome</keyword>
<accession>A0ABW4FQE0</accession>
<dbReference type="Proteomes" id="UP001597145">
    <property type="component" value="Unassembled WGS sequence"/>
</dbReference>
<evidence type="ECO:0000256" key="1">
    <source>
        <dbReference type="ARBA" id="ARBA00006432"/>
    </source>
</evidence>
<dbReference type="NCBIfam" id="NF005801">
    <property type="entry name" value="PRK07656.1"/>
    <property type="match status" value="1"/>
</dbReference>
<dbReference type="PROSITE" id="PS00455">
    <property type="entry name" value="AMP_BINDING"/>
    <property type="match status" value="1"/>
</dbReference>
<evidence type="ECO:0000313" key="6">
    <source>
        <dbReference type="Proteomes" id="UP001597145"/>
    </source>
</evidence>
<evidence type="ECO:0000259" key="4">
    <source>
        <dbReference type="Pfam" id="PF13193"/>
    </source>
</evidence>
<dbReference type="InterPro" id="IPR020845">
    <property type="entry name" value="AMP-binding_CS"/>
</dbReference>
<dbReference type="Pfam" id="PF00501">
    <property type="entry name" value="AMP-binding"/>
    <property type="match status" value="1"/>
</dbReference>
<evidence type="ECO:0000256" key="2">
    <source>
        <dbReference type="ARBA" id="ARBA00022598"/>
    </source>
</evidence>
<dbReference type="PANTHER" id="PTHR43201:SF5">
    <property type="entry name" value="MEDIUM-CHAIN ACYL-COA LIGASE ACSF2, MITOCHONDRIAL"/>
    <property type="match status" value="1"/>
</dbReference>
<keyword evidence="2 5" id="KW-0436">Ligase</keyword>
<evidence type="ECO:0000313" key="5">
    <source>
        <dbReference type="EMBL" id="MFD1532712.1"/>
    </source>
</evidence>
<dbReference type="Gene3D" id="3.30.300.30">
    <property type="match status" value="1"/>
</dbReference>
<name>A0ABW4FQE0_9PSEU</name>
<dbReference type="InterPro" id="IPR045851">
    <property type="entry name" value="AMP-bd_C_sf"/>
</dbReference>
<dbReference type="RefSeq" id="WP_343978364.1">
    <property type="nucleotide sequence ID" value="NZ_BAAAJG010000010.1"/>
</dbReference>
<dbReference type="EMBL" id="JBHUCP010000019">
    <property type="protein sequence ID" value="MFD1532712.1"/>
    <property type="molecule type" value="Genomic_DNA"/>
</dbReference>
<dbReference type="PANTHER" id="PTHR43201">
    <property type="entry name" value="ACYL-COA SYNTHETASE"/>
    <property type="match status" value="1"/>
</dbReference>
<proteinExistence type="inferred from homology"/>
<dbReference type="InterPro" id="IPR000873">
    <property type="entry name" value="AMP-dep_synth/lig_dom"/>
</dbReference>
<comment type="caution">
    <text evidence="5">The sequence shown here is derived from an EMBL/GenBank/DDBJ whole genome shotgun (WGS) entry which is preliminary data.</text>
</comment>
<comment type="similarity">
    <text evidence="1">Belongs to the ATP-dependent AMP-binding enzyme family.</text>
</comment>
<sequence>MTTPGADLRPDGAATIPAVLRSTADRHGAIEAIADDGGTRLDYARLLVEVEQVAAALLARGLRPGDVVAVWAPNSARWAVAALGCLHVGITLVPVNTRYRGEEAHHVLARSRAVGLFVEHGFLGQDHLGMLRGAGPLPGLRTVVTLGEPRPEGPVPEGAVGWAELPWEEFLAGADSCPHGAVAAARDAVTPDTRMQVMFTSGTTGRPKGVPHTHGQVVRLYTTYTGNLGLRAGDRYLLVNPFFHSFGLLAGLLSCLVRGATALPVRRLDPRSVLELIERERVTGIPGPPTLYATLMNDPTRLQRDLSSLRLAVTGAAVIPSELIRRMRSDLGFRDILTAYGLTEITGVATMCRLGDPDDLVESTSGRAVDDVEVAIDPVGGDGSGEILVRGYNVMSGYLGDPEAATAAALDADGWLHTGDIGHLDEGGNLHITGRLGDMFIVGGFNVSPAEVEQLLCRHPAVSEAAVVGVPDERLGEVGRAFVVLRHGAAPSTEEELLAWCRERLANFKVPRSVVVLPELPRAATGKVAKAALREPALNKNARPSATR</sequence>
<feature type="domain" description="AMP-dependent synthetase/ligase" evidence="3">
    <location>
        <begin position="21"/>
        <end position="399"/>
    </location>
</feature>
<dbReference type="Gene3D" id="3.40.50.12780">
    <property type="entry name" value="N-terminal domain of ligase-like"/>
    <property type="match status" value="1"/>
</dbReference>
<dbReference type="SUPFAM" id="SSF56801">
    <property type="entry name" value="Acetyl-CoA synthetase-like"/>
    <property type="match status" value="1"/>
</dbReference>
<dbReference type="InterPro" id="IPR025110">
    <property type="entry name" value="AMP-bd_C"/>
</dbReference>
<gene>
    <name evidence="5" type="ORF">ACFSCY_25140</name>
</gene>